<gene>
    <name evidence="1" type="ORF">ACFQ39_08935</name>
</gene>
<dbReference type="Gene3D" id="3.60.20.30">
    <property type="entry name" value="(Glycosyl)asparaginase"/>
    <property type="match status" value="1"/>
</dbReference>
<dbReference type="EMBL" id="JBHTMY010000003">
    <property type="protein sequence ID" value="MFD1315738.1"/>
    <property type="molecule type" value="Genomic_DNA"/>
</dbReference>
<dbReference type="CDD" id="cd04701">
    <property type="entry name" value="Asparaginase_2"/>
    <property type="match status" value="1"/>
</dbReference>
<keyword evidence="2" id="KW-1185">Reference proteome</keyword>
<reference evidence="2" key="1">
    <citation type="journal article" date="2019" name="Int. J. Syst. Evol. Microbiol.">
        <title>The Global Catalogue of Microorganisms (GCM) 10K type strain sequencing project: providing services to taxonomists for standard genome sequencing and annotation.</title>
        <authorList>
            <consortium name="The Broad Institute Genomics Platform"/>
            <consortium name="The Broad Institute Genome Sequencing Center for Infectious Disease"/>
            <person name="Wu L."/>
            <person name="Ma J."/>
        </authorList>
    </citation>
    <scope>NUCLEOTIDE SEQUENCE [LARGE SCALE GENOMIC DNA]</scope>
    <source>
        <strain evidence="2">CCUG 61485</strain>
    </source>
</reference>
<accession>A0ABW3Y2N9</accession>
<proteinExistence type="predicted"/>
<protein>
    <submittedName>
        <fullName evidence="1">Isoaspartyl peptidase/L-asparaginase family protein</fullName>
    </submittedName>
</protein>
<dbReference type="PROSITE" id="PS51257">
    <property type="entry name" value="PROKAR_LIPOPROTEIN"/>
    <property type="match status" value="1"/>
</dbReference>
<comment type="caution">
    <text evidence="1">The sequence shown here is derived from an EMBL/GenBank/DDBJ whole genome shotgun (WGS) entry which is preliminary data.</text>
</comment>
<organism evidence="1 2">
    <name type="scientific">Namhaeicola litoreus</name>
    <dbReference type="NCBI Taxonomy" id="1052145"/>
    <lineage>
        <taxon>Bacteria</taxon>
        <taxon>Pseudomonadati</taxon>
        <taxon>Bacteroidota</taxon>
        <taxon>Flavobacteriia</taxon>
        <taxon>Flavobacteriales</taxon>
        <taxon>Flavobacteriaceae</taxon>
        <taxon>Namhaeicola</taxon>
    </lineage>
</organism>
<dbReference type="RefSeq" id="WP_377178197.1">
    <property type="nucleotide sequence ID" value="NZ_JBHTMY010000003.1"/>
</dbReference>
<dbReference type="InterPro" id="IPR000246">
    <property type="entry name" value="Peptidase_T2"/>
</dbReference>
<dbReference type="SUPFAM" id="SSF56235">
    <property type="entry name" value="N-terminal nucleophile aminohydrolases (Ntn hydrolases)"/>
    <property type="match status" value="1"/>
</dbReference>
<evidence type="ECO:0000313" key="2">
    <source>
        <dbReference type="Proteomes" id="UP001597201"/>
    </source>
</evidence>
<name>A0ABW3Y2N9_9FLAO</name>
<dbReference type="Proteomes" id="UP001597201">
    <property type="component" value="Unassembled WGS sequence"/>
</dbReference>
<dbReference type="PANTHER" id="PTHR10188:SF6">
    <property type="entry name" value="N(4)-(BETA-N-ACETYLGLUCOSAMINYL)-L-ASPARAGINASE"/>
    <property type="match status" value="1"/>
</dbReference>
<dbReference type="PANTHER" id="PTHR10188">
    <property type="entry name" value="L-ASPARAGINASE"/>
    <property type="match status" value="1"/>
</dbReference>
<dbReference type="Pfam" id="PF01112">
    <property type="entry name" value="Asparaginase_2"/>
    <property type="match status" value="1"/>
</dbReference>
<dbReference type="InterPro" id="IPR029055">
    <property type="entry name" value="Ntn_hydrolases_N"/>
</dbReference>
<sequence>MKIVLGFVFCLLLISCQKVEKKDVVESIETVVEETPFAIVVHGGAGTIKKEYMTPEREKAYKEKMQESIQTGYSILEKGGTSLDAIQAAINILEDSPLFNAGKGSVFNSEGKQEMDASIMDGKTLNAGAIAGVHHIKNPINAARLVMDSIGHVMLSGDRAEDFVKPFGIVLENEDYFYDENRYNSLLKAQEEEKGILPKQSAMINLETFIDEHKKGTVGAVALDKFGNLAAGTSTGGMTNKKFGRIGDVPIIGAGTYANNASCGISCTGWGEFFIRTVAANQVSSLMLYKGLDIESAMNQVIHQAIDSLGGDGGMIGIDKKGKIAWEFNSAGMYRGYKTSASEPLIIEFYEKNKVVE</sequence>
<evidence type="ECO:0000313" key="1">
    <source>
        <dbReference type="EMBL" id="MFD1315738.1"/>
    </source>
</evidence>